<dbReference type="Gramene" id="Kaladp0042s0051.1.v1.1">
    <property type="protein sequence ID" value="Kaladp0042s0051.1.v1.1"/>
    <property type="gene ID" value="Kaladp0042s0051.v1.1"/>
</dbReference>
<dbReference type="EnsemblPlants" id="Kaladp0042s0051.1.v1.1">
    <property type="protein sequence ID" value="Kaladp0042s0051.1.v1.1"/>
    <property type="gene ID" value="Kaladp0042s0051.v1.1"/>
</dbReference>
<dbReference type="GO" id="GO:0051287">
    <property type="term" value="F:NAD binding"/>
    <property type="evidence" value="ECO:0007669"/>
    <property type="project" value="InterPro"/>
</dbReference>
<dbReference type="PIRSF" id="PIRSF000103">
    <property type="entry name" value="HIBADH"/>
    <property type="match status" value="1"/>
</dbReference>
<dbReference type="InterPro" id="IPR013328">
    <property type="entry name" value="6PGD_dom2"/>
</dbReference>
<dbReference type="OMA" id="VWTGEDG"/>
<sequence>MESGYPNPITPASTRIGWIGIGVMGSAMAARLLSAGYSLTVYARTPSRALALQTLGARLADSTFELARVCDVVFTMVSHPSDVRQVVLGEGEGAGVLSGIGRGGVTVDHTSSHPRLAAEIFEAARLKGCWSVDAPVSGADVGAANGKLAILAGGDEDVVRWLLPLFDLMGRATYMGKAGCGQSCKVANQIAVAGNLLGLCEGLMFAKKAGGLDLPQWVESVKDGAAGSMVMELFGGRMLGRDFESGGLAEYIVKDLGMAAENGEDEEGAVVLPGAALSKQLFHGMVANGDGKLGLHGLVSVLERLNGCQI</sequence>
<name>A0A7N0ZVQ9_KALFE</name>
<evidence type="ECO:0000259" key="4">
    <source>
        <dbReference type="Pfam" id="PF03446"/>
    </source>
</evidence>
<evidence type="ECO:0000259" key="5">
    <source>
        <dbReference type="Pfam" id="PF14833"/>
    </source>
</evidence>
<feature type="domain" description="6-phosphogluconate dehydrogenase NADP-binding" evidence="4">
    <location>
        <begin position="15"/>
        <end position="175"/>
    </location>
</feature>
<dbReference type="Pfam" id="PF14833">
    <property type="entry name" value="NAD_binding_11"/>
    <property type="match status" value="1"/>
</dbReference>
<feature type="active site" evidence="3">
    <location>
        <position position="185"/>
    </location>
</feature>
<evidence type="ECO:0000313" key="7">
    <source>
        <dbReference type="Proteomes" id="UP000594263"/>
    </source>
</evidence>
<proteinExistence type="predicted"/>
<organism evidence="6 7">
    <name type="scientific">Kalanchoe fedtschenkoi</name>
    <name type="common">Lavender scallops</name>
    <name type="synonym">South American air plant</name>
    <dbReference type="NCBI Taxonomy" id="63787"/>
    <lineage>
        <taxon>Eukaryota</taxon>
        <taxon>Viridiplantae</taxon>
        <taxon>Streptophyta</taxon>
        <taxon>Embryophyta</taxon>
        <taxon>Tracheophyta</taxon>
        <taxon>Spermatophyta</taxon>
        <taxon>Magnoliopsida</taxon>
        <taxon>eudicotyledons</taxon>
        <taxon>Gunneridae</taxon>
        <taxon>Pentapetalae</taxon>
        <taxon>Saxifragales</taxon>
        <taxon>Crassulaceae</taxon>
        <taxon>Kalanchoe</taxon>
    </lineage>
</organism>
<dbReference type="SUPFAM" id="SSF51735">
    <property type="entry name" value="NAD(P)-binding Rossmann-fold domains"/>
    <property type="match status" value="1"/>
</dbReference>
<keyword evidence="7" id="KW-1185">Reference proteome</keyword>
<accession>A0A7N0ZVQ9</accession>
<dbReference type="InterPro" id="IPR029154">
    <property type="entry name" value="HIBADH-like_NADP-bd"/>
</dbReference>
<feature type="domain" description="3-hydroxyisobutyrate dehydrogenase-like NAD-binding" evidence="5">
    <location>
        <begin position="179"/>
        <end position="301"/>
    </location>
</feature>
<protein>
    <submittedName>
        <fullName evidence="6">Uncharacterized protein</fullName>
    </submittedName>
</protein>
<dbReference type="InterPro" id="IPR008927">
    <property type="entry name" value="6-PGluconate_DH-like_C_sf"/>
</dbReference>
<dbReference type="PANTHER" id="PTHR43060">
    <property type="entry name" value="3-HYDROXYISOBUTYRATE DEHYDROGENASE-LIKE 1, MITOCHONDRIAL-RELATED"/>
    <property type="match status" value="1"/>
</dbReference>
<dbReference type="SUPFAM" id="SSF48179">
    <property type="entry name" value="6-phosphogluconate dehydrogenase C-terminal domain-like"/>
    <property type="match status" value="1"/>
</dbReference>
<reference evidence="6" key="1">
    <citation type="submission" date="2021-01" db="UniProtKB">
        <authorList>
            <consortium name="EnsemblPlants"/>
        </authorList>
    </citation>
    <scope>IDENTIFICATION</scope>
</reference>
<dbReference type="InterPro" id="IPR036291">
    <property type="entry name" value="NAD(P)-bd_dom_sf"/>
</dbReference>
<dbReference type="AlphaFoldDB" id="A0A7N0ZVQ9"/>
<dbReference type="InterPro" id="IPR006115">
    <property type="entry name" value="6PGDH_NADP-bd"/>
</dbReference>
<dbReference type="InterPro" id="IPR015815">
    <property type="entry name" value="HIBADH-related"/>
</dbReference>
<dbReference type="Proteomes" id="UP000594263">
    <property type="component" value="Unplaced"/>
</dbReference>
<evidence type="ECO:0000256" key="2">
    <source>
        <dbReference type="ARBA" id="ARBA00023027"/>
    </source>
</evidence>
<dbReference type="PANTHER" id="PTHR43060:SF13">
    <property type="entry name" value="3-HYDROXYISOBUTYRATE DEHYDROGENASE-LIKE 2, MITOCHONDRIAL-RELATED"/>
    <property type="match status" value="1"/>
</dbReference>
<dbReference type="GO" id="GO:0050661">
    <property type="term" value="F:NADP binding"/>
    <property type="evidence" value="ECO:0007669"/>
    <property type="project" value="InterPro"/>
</dbReference>
<dbReference type="Pfam" id="PF03446">
    <property type="entry name" value="NAD_binding_2"/>
    <property type="match status" value="1"/>
</dbReference>
<evidence type="ECO:0000313" key="6">
    <source>
        <dbReference type="EnsemblPlants" id="Kaladp0042s0051.1.v1.1"/>
    </source>
</evidence>
<keyword evidence="2" id="KW-0520">NAD</keyword>
<dbReference type="Gene3D" id="3.40.50.720">
    <property type="entry name" value="NAD(P)-binding Rossmann-like Domain"/>
    <property type="match status" value="1"/>
</dbReference>
<evidence type="ECO:0000256" key="3">
    <source>
        <dbReference type="PIRSR" id="PIRSR000103-1"/>
    </source>
</evidence>
<evidence type="ECO:0000256" key="1">
    <source>
        <dbReference type="ARBA" id="ARBA00023002"/>
    </source>
</evidence>
<dbReference type="GO" id="GO:0016616">
    <property type="term" value="F:oxidoreductase activity, acting on the CH-OH group of donors, NAD or NADP as acceptor"/>
    <property type="evidence" value="ECO:0007669"/>
    <property type="project" value="UniProtKB-ARBA"/>
</dbReference>
<dbReference type="Gene3D" id="1.10.1040.10">
    <property type="entry name" value="N-(1-d-carboxylethyl)-l-norvaline Dehydrogenase, domain 2"/>
    <property type="match status" value="1"/>
</dbReference>
<keyword evidence="1" id="KW-0560">Oxidoreductase</keyword>